<dbReference type="InterPro" id="IPR016024">
    <property type="entry name" value="ARM-type_fold"/>
</dbReference>
<sequence length="420" mass="45463">MTLFELERNADFEKLVELLESSSNPNVRSRACEIIGSLESEHEDSKFPRDELVDALVGAANEDESEDVRATAIDALDQYGQAALEQLIGEIIGQPLEDVAEWKKAQALAQSLSADRPELRMAAATGLGKIGEDNVVGPLVNQLGDPDPRVRKRVARACGRIGAAESVPGLSKILHEDQYDVRVEAAYALADIGSDNAIRELSGVADADDETLRRIAVDALGRLGSVEAVELLAEALRDDSETVRRTAMFSLVQLLSEAPADASHQVREKIVGELEQANASESVQPLVDILTQSTETAQRRNAAWLLGRVADDDHRSQAQDALIDTLGDDDTMTSKFAATSLSMLDGNELETRLLDLVENEHVDVETRVRALFVLGKIGGDLSRDRLSGFVDRVENDRLRKRGFSALSKLGGVGAPTGDFA</sequence>
<dbReference type="SMART" id="SM00567">
    <property type="entry name" value="EZ_HEAT"/>
    <property type="match status" value="7"/>
</dbReference>
<dbReference type="GO" id="GO:0016491">
    <property type="term" value="F:oxidoreductase activity"/>
    <property type="evidence" value="ECO:0007669"/>
    <property type="project" value="TreeGrafter"/>
</dbReference>
<dbReference type="InterPro" id="IPR004155">
    <property type="entry name" value="PBS_lyase_HEAT"/>
</dbReference>
<accession>A0A1I6RJH3</accession>
<dbReference type="Proteomes" id="UP000199199">
    <property type="component" value="Unassembled WGS sequence"/>
</dbReference>
<gene>
    <name evidence="1" type="ORF">SAMN04488556_1840</name>
</gene>
<dbReference type="PANTHER" id="PTHR12697:SF5">
    <property type="entry name" value="DEOXYHYPUSINE HYDROXYLASE"/>
    <property type="match status" value="1"/>
</dbReference>
<dbReference type="SUPFAM" id="SSF48371">
    <property type="entry name" value="ARM repeat"/>
    <property type="match status" value="1"/>
</dbReference>
<evidence type="ECO:0000313" key="2">
    <source>
        <dbReference type="Proteomes" id="UP000199199"/>
    </source>
</evidence>
<dbReference type="Pfam" id="PF03130">
    <property type="entry name" value="HEAT_PBS"/>
    <property type="match status" value="1"/>
</dbReference>
<dbReference type="RefSeq" id="WP_092903902.1">
    <property type="nucleotide sequence ID" value="NZ_FOZS01000002.1"/>
</dbReference>
<dbReference type="InterPro" id="IPR011989">
    <property type="entry name" value="ARM-like"/>
</dbReference>
<dbReference type="PANTHER" id="PTHR12697">
    <property type="entry name" value="PBS LYASE HEAT-LIKE PROTEIN"/>
    <property type="match status" value="1"/>
</dbReference>
<protein>
    <submittedName>
        <fullName evidence="1">HEAT repeat</fullName>
    </submittedName>
</protein>
<evidence type="ECO:0000313" key="1">
    <source>
        <dbReference type="EMBL" id="SFS64889.1"/>
    </source>
</evidence>
<proteinExistence type="predicted"/>
<name>A0A1I6RJH3_9EURY</name>
<dbReference type="Gene3D" id="1.25.10.10">
    <property type="entry name" value="Leucine-rich Repeat Variant"/>
    <property type="match status" value="4"/>
</dbReference>
<keyword evidence="2" id="KW-1185">Reference proteome</keyword>
<dbReference type="Pfam" id="PF13646">
    <property type="entry name" value="HEAT_2"/>
    <property type="match status" value="3"/>
</dbReference>
<organism evidence="1 2">
    <name type="scientific">Halostagnicola kamekurae</name>
    <dbReference type="NCBI Taxonomy" id="619731"/>
    <lineage>
        <taxon>Archaea</taxon>
        <taxon>Methanobacteriati</taxon>
        <taxon>Methanobacteriota</taxon>
        <taxon>Stenosarchaea group</taxon>
        <taxon>Halobacteria</taxon>
        <taxon>Halobacteriales</taxon>
        <taxon>Natrialbaceae</taxon>
        <taxon>Halostagnicola</taxon>
    </lineage>
</organism>
<dbReference type="AlphaFoldDB" id="A0A1I6RJH3"/>
<reference evidence="2" key="1">
    <citation type="submission" date="2016-10" db="EMBL/GenBank/DDBJ databases">
        <authorList>
            <person name="Varghese N."/>
            <person name="Submissions S."/>
        </authorList>
    </citation>
    <scope>NUCLEOTIDE SEQUENCE [LARGE SCALE GENOMIC DNA]</scope>
    <source>
        <strain evidence="2">DSM 22427</strain>
    </source>
</reference>
<dbReference type="OrthoDB" id="142930at2157"/>
<dbReference type="EMBL" id="FOZS01000002">
    <property type="protein sequence ID" value="SFS64889.1"/>
    <property type="molecule type" value="Genomic_DNA"/>
</dbReference>